<feature type="compositionally biased region" description="Polar residues" evidence="1">
    <location>
        <begin position="315"/>
        <end position="330"/>
    </location>
</feature>
<keyword evidence="2" id="KW-0472">Membrane</keyword>
<name>A0A327ZI03_9ACTN</name>
<feature type="transmembrane region" description="Helical" evidence="2">
    <location>
        <begin position="266"/>
        <end position="284"/>
    </location>
</feature>
<accession>A0A327ZI03</accession>
<evidence type="ECO:0000256" key="2">
    <source>
        <dbReference type="SAM" id="Phobius"/>
    </source>
</evidence>
<protein>
    <submittedName>
        <fullName evidence="3">Uncharacterized protein</fullName>
    </submittedName>
</protein>
<feature type="transmembrane region" description="Helical" evidence="2">
    <location>
        <begin position="144"/>
        <end position="165"/>
    </location>
</feature>
<organism evidence="3 4">
    <name type="scientific">Actinoplanes lutulentus</name>
    <dbReference type="NCBI Taxonomy" id="1287878"/>
    <lineage>
        <taxon>Bacteria</taxon>
        <taxon>Bacillati</taxon>
        <taxon>Actinomycetota</taxon>
        <taxon>Actinomycetes</taxon>
        <taxon>Micromonosporales</taxon>
        <taxon>Micromonosporaceae</taxon>
        <taxon>Actinoplanes</taxon>
    </lineage>
</organism>
<feature type="transmembrane region" description="Helical" evidence="2">
    <location>
        <begin position="91"/>
        <end position="112"/>
    </location>
</feature>
<feature type="transmembrane region" description="Helical" evidence="2">
    <location>
        <begin position="55"/>
        <end position="79"/>
    </location>
</feature>
<comment type="caution">
    <text evidence="3">The sequence shown here is derived from an EMBL/GenBank/DDBJ whole genome shotgun (WGS) entry which is preliminary data.</text>
</comment>
<gene>
    <name evidence="3" type="ORF">B0I29_103270</name>
</gene>
<proteinExistence type="predicted"/>
<dbReference type="RefSeq" id="WP_181557734.1">
    <property type="nucleotide sequence ID" value="NZ_JACHWI010000009.1"/>
</dbReference>
<evidence type="ECO:0000313" key="3">
    <source>
        <dbReference type="EMBL" id="RAK40238.1"/>
    </source>
</evidence>
<feature type="region of interest" description="Disordered" evidence="1">
    <location>
        <begin position="288"/>
        <end position="330"/>
    </location>
</feature>
<reference evidence="3 4" key="1">
    <citation type="submission" date="2018-06" db="EMBL/GenBank/DDBJ databases">
        <title>Genomic Encyclopedia of Type Strains, Phase III (KMG-III): the genomes of soil and plant-associated and newly described type strains.</title>
        <authorList>
            <person name="Whitman W."/>
        </authorList>
    </citation>
    <scope>NUCLEOTIDE SEQUENCE [LARGE SCALE GENOMIC DNA]</scope>
    <source>
        <strain evidence="3 4">CGMCC 4.7090</strain>
    </source>
</reference>
<evidence type="ECO:0000313" key="4">
    <source>
        <dbReference type="Proteomes" id="UP000249341"/>
    </source>
</evidence>
<feature type="transmembrane region" description="Helical" evidence="2">
    <location>
        <begin position="118"/>
        <end position="137"/>
    </location>
</feature>
<evidence type="ECO:0000256" key="1">
    <source>
        <dbReference type="SAM" id="MobiDB-lite"/>
    </source>
</evidence>
<feature type="transmembrane region" description="Helical" evidence="2">
    <location>
        <begin position="16"/>
        <end position="35"/>
    </location>
</feature>
<feature type="transmembrane region" description="Helical" evidence="2">
    <location>
        <begin position="185"/>
        <end position="208"/>
    </location>
</feature>
<dbReference type="Proteomes" id="UP000249341">
    <property type="component" value="Unassembled WGS sequence"/>
</dbReference>
<keyword evidence="4" id="KW-1185">Reference proteome</keyword>
<keyword evidence="2" id="KW-0812">Transmembrane</keyword>
<sequence>MTDRDKAPESSEGSRLTVMLLAAAALAWTAAMLWSARVTITGRANAEMEVTSTAYALPGAVSADLVAGAAVALLVLTLIGSRRTLGATVRFAVATGAGLLVGVLSAVTMITINTAGSLYAIVGGTVAAAATIGGALAGFRIPRVITAAVAASVGVFVLGFVLNLFQSPVLDLLGADDTASSANAAQWFSYGQAALSGLAAGLIAYFLLRKAEVKWPFYTLAGAGPGLVVVIGEILSRTAGAEVLELAGKVSPLDQLAQQILSTARLNSGLVVLFVGAMTAMLAVGRTLSPTDEDETEAATEQKATEKDEPEENEGQVSSSSSETAYHSNS</sequence>
<dbReference type="AlphaFoldDB" id="A0A327ZI03"/>
<keyword evidence="2" id="KW-1133">Transmembrane helix</keyword>
<dbReference type="EMBL" id="QLMJ01000003">
    <property type="protein sequence ID" value="RAK40238.1"/>
    <property type="molecule type" value="Genomic_DNA"/>
</dbReference>